<feature type="domain" description="Cas1p 10 TM acyl transferase" evidence="10">
    <location>
        <begin position="48"/>
        <end position="229"/>
    </location>
</feature>
<dbReference type="InterPro" id="IPR012419">
    <property type="entry name" value="Cas1_AcylTrans_dom"/>
</dbReference>
<proteinExistence type="inferred from homology"/>
<dbReference type="GO" id="GO:0016407">
    <property type="term" value="F:acetyltransferase activity"/>
    <property type="evidence" value="ECO:0007669"/>
    <property type="project" value="TreeGrafter"/>
</dbReference>
<keyword evidence="6 8" id="KW-0472">Membrane</keyword>
<dbReference type="GO" id="GO:0045492">
    <property type="term" value="P:xylan biosynthetic process"/>
    <property type="evidence" value="ECO:0007669"/>
    <property type="project" value="TreeGrafter"/>
</dbReference>
<keyword evidence="7" id="KW-0325">Glycoprotein</keyword>
<reference evidence="11 12" key="1">
    <citation type="journal article" date="2019" name="Sci. Rep.">
        <title>A high-quality genome of Eragrostis curvula grass provides insights into Poaceae evolution and supports new strategies to enhance forage quality.</title>
        <authorList>
            <person name="Carballo J."/>
            <person name="Santos B.A.C.M."/>
            <person name="Zappacosta D."/>
            <person name="Garbus I."/>
            <person name="Selva J.P."/>
            <person name="Gallo C.A."/>
            <person name="Diaz A."/>
            <person name="Albertini E."/>
            <person name="Caccamo M."/>
            <person name="Echenique V."/>
        </authorList>
    </citation>
    <scope>NUCLEOTIDE SEQUENCE [LARGE SCALE GENOMIC DNA]</scope>
    <source>
        <strain evidence="12">cv. Victoria</strain>
        <tissue evidence="11">Leaf</tissue>
    </source>
</reference>
<dbReference type="GO" id="GO:0010411">
    <property type="term" value="P:xyloglucan metabolic process"/>
    <property type="evidence" value="ECO:0007669"/>
    <property type="project" value="TreeGrafter"/>
</dbReference>
<feature type="chain" id="PRO_5023893602" description="Cas1p 10 TM acyl transferase domain-containing protein" evidence="9">
    <location>
        <begin position="23"/>
        <end position="278"/>
    </location>
</feature>
<dbReference type="PANTHER" id="PTHR13533:SF28">
    <property type="entry name" value="PROTEIN REDUCED WALL ACETYLATION 3"/>
    <property type="match status" value="1"/>
</dbReference>
<evidence type="ECO:0000256" key="4">
    <source>
        <dbReference type="ARBA" id="ARBA00022692"/>
    </source>
</evidence>
<feature type="transmembrane region" description="Helical" evidence="8">
    <location>
        <begin position="91"/>
        <end position="109"/>
    </location>
</feature>
<dbReference type="Gramene" id="TVU06923">
    <property type="protein sequence ID" value="TVU06923"/>
    <property type="gene ID" value="EJB05_46959"/>
</dbReference>
<keyword evidence="3" id="KW-0808">Transferase</keyword>
<sequence>MAIKITCCFLTVILIWEIPGEFRTERKCCVNSSGYRNPEPTKANLPLLHEWHFRSGLDRYIWIIGMIYAYFKPNVERWMEKLEESETKIRLSVKGSIVTISLVAGYLWYQYIYKLDKLAYNKYHPYTSWIPITVYISLRNCTQQLRSSSLTLFVWLGKLTMETYICQFHIWLRSNVPNGQPKMLLSFIPDYPLLNFMLTTMIYILISYRVFTLTNLLKEAFIPTRDNRRLYQNFLAGITISLCLYCCSNLRKKLVGGVKPMASKGKSVTMQSGEVIGV</sequence>
<evidence type="ECO:0000256" key="2">
    <source>
        <dbReference type="ARBA" id="ARBA00010666"/>
    </source>
</evidence>
<evidence type="ECO:0000256" key="7">
    <source>
        <dbReference type="ARBA" id="ARBA00023180"/>
    </source>
</evidence>
<evidence type="ECO:0000259" key="10">
    <source>
        <dbReference type="Pfam" id="PF07779"/>
    </source>
</evidence>
<dbReference type="PANTHER" id="PTHR13533">
    <property type="entry name" value="N-ACETYLNEURAMINATE 9-O-ACETYLTRANSFERASE"/>
    <property type="match status" value="1"/>
</dbReference>
<feature type="non-terminal residue" evidence="11">
    <location>
        <position position="1"/>
    </location>
</feature>
<evidence type="ECO:0000256" key="8">
    <source>
        <dbReference type="SAM" id="Phobius"/>
    </source>
</evidence>
<evidence type="ECO:0000256" key="5">
    <source>
        <dbReference type="ARBA" id="ARBA00022989"/>
    </source>
</evidence>
<dbReference type="Pfam" id="PF07779">
    <property type="entry name" value="Cas1_AcylT"/>
    <property type="match status" value="1"/>
</dbReference>
<dbReference type="OrthoDB" id="1932925at2759"/>
<evidence type="ECO:0000313" key="12">
    <source>
        <dbReference type="Proteomes" id="UP000324897"/>
    </source>
</evidence>
<protein>
    <recommendedName>
        <fullName evidence="10">Cas1p 10 TM acyl transferase domain-containing protein</fullName>
    </recommendedName>
</protein>
<dbReference type="Proteomes" id="UP000324897">
    <property type="component" value="Unassembled WGS sequence"/>
</dbReference>
<comment type="subcellular location">
    <subcellularLocation>
        <location evidence="1">Membrane</location>
        <topology evidence="1">Multi-pass membrane protein</topology>
    </subcellularLocation>
</comment>
<dbReference type="EMBL" id="RWGY01000045">
    <property type="protein sequence ID" value="TVU06923.1"/>
    <property type="molecule type" value="Genomic_DNA"/>
</dbReference>
<keyword evidence="4 8" id="KW-0812">Transmembrane</keyword>
<gene>
    <name evidence="11" type="ORF">EJB05_46959</name>
</gene>
<keyword evidence="9" id="KW-0732">Signal</keyword>
<organism evidence="11 12">
    <name type="scientific">Eragrostis curvula</name>
    <name type="common">weeping love grass</name>
    <dbReference type="NCBI Taxonomy" id="38414"/>
    <lineage>
        <taxon>Eukaryota</taxon>
        <taxon>Viridiplantae</taxon>
        <taxon>Streptophyta</taxon>
        <taxon>Embryophyta</taxon>
        <taxon>Tracheophyta</taxon>
        <taxon>Spermatophyta</taxon>
        <taxon>Magnoliopsida</taxon>
        <taxon>Liliopsida</taxon>
        <taxon>Poales</taxon>
        <taxon>Poaceae</taxon>
        <taxon>PACMAD clade</taxon>
        <taxon>Chloridoideae</taxon>
        <taxon>Eragrostideae</taxon>
        <taxon>Eragrostidinae</taxon>
        <taxon>Eragrostis</taxon>
    </lineage>
</organism>
<dbReference type="GO" id="GO:0005794">
    <property type="term" value="C:Golgi apparatus"/>
    <property type="evidence" value="ECO:0007669"/>
    <property type="project" value="TreeGrafter"/>
</dbReference>
<accession>A0A5J9T6C2</accession>
<keyword evidence="12" id="KW-1185">Reference proteome</keyword>
<evidence type="ECO:0000256" key="9">
    <source>
        <dbReference type="SAM" id="SignalP"/>
    </source>
</evidence>
<dbReference type="GO" id="GO:0009834">
    <property type="term" value="P:plant-type secondary cell wall biogenesis"/>
    <property type="evidence" value="ECO:0007669"/>
    <property type="project" value="TreeGrafter"/>
</dbReference>
<evidence type="ECO:0000256" key="3">
    <source>
        <dbReference type="ARBA" id="ARBA00022679"/>
    </source>
</evidence>
<comment type="caution">
    <text evidence="11">The sequence shown here is derived from an EMBL/GenBank/DDBJ whole genome shotgun (WGS) entry which is preliminary data.</text>
</comment>
<evidence type="ECO:0000313" key="11">
    <source>
        <dbReference type="EMBL" id="TVU06923.1"/>
    </source>
</evidence>
<feature type="transmembrane region" description="Helical" evidence="8">
    <location>
        <begin position="193"/>
        <end position="211"/>
    </location>
</feature>
<dbReference type="AlphaFoldDB" id="A0A5J9T6C2"/>
<name>A0A5J9T6C2_9POAL</name>
<comment type="similarity">
    <text evidence="2">Belongs to the PC-esterase family. CASD1 subfamily.</text>
</comment>
<keyword evidence="5 8" id="KW-1133">Transmembrane helix</keyword>
<evidence type="ECO:0000256" key="1">
    <source>
        <dbReference type="ARBA" id="ARBA00004141"/>
    </source>
</evidence>
<dbReference type="GO" id="GO:0016020">
    <property type="term" value="C:membrane"/>
    <property type="evidence" value="ECO:0007669"/>
    <property type="project" value="UniProtKB-SubCell"/>
</dbReference>
<feature type="signal peptide" evidence="9">
    <location>
        <begin position="1"/>
        <end position="22"/>
    </location>
</feature>
<evidence type="ECO:0000256" key="6">
    <source>
        <dbReference type="ARBA" id="ARBA00023136"/>
    </source>
</evidence>